<evidence type="ECO:0000256" key="10">
    <source>
        <dbReference type="ARBA" id="ARBA00022967"/>
    </source>
</evidence>
<evidence type="ECO:0000256" key="1">
    <source>
        <dbReference type="ARBA" id="ARBA00003257"/>
    </source>
</evidence>
<feature type="transmembrane region" description="Helical" evidence="18">
    <location>
        <begin position="148"/>
        <end position="166"/>
    </location>
</feature>
<comment type="catalytic activity">
    <reaction evidence="17 18">
        <text>a ubiquinone + NADH + 5 H(+)(in) = a ubiquinol + NAD(+) + 4 H(+)(out)</text>
        <dbReference type="Rhea" id="RHEA:29091"/>
        <dbReference type="Rhea" id="RHEA-COMP:9565"/>
        <dbReference type="Rhea" id="RHEA-COMP:9566"/>
        <dbReference type="ChEBI" id="CHEBI:15378"/>
        <dbReference type="ChEBI" id="CHEBI:16389"/>
        <dbReference type="ChEBI" id="CHEBI:17976"/>
        <dbReference type="ChEBI" id="CHEBI:57540"/>
        <dbReference type="ChEBI" id="CHEBI:57945"/>
        <dbReference type="EC" id="7.1.1.2"/>
    </reaction>
</comment>
<evidence type="ECO:0000256" key="8">
    <source>
        <dbReference type="ARBA" id="ARBA00022692"/>
    </source>
</evidence>
<dbReference type="PRINTS" id="PR01436">
    <property type="entry name" value="NADHDHGNASE2"/>
</dbReference>
<evidence type="ECO:0000259" key="20">
    <source>
        <dbReference type="Pfam" id="PF00361"/>
    </source>
</evidence>
<geneLocation type="mitochondrion" evidence="21"/>
<keyword evidence="15 18" id="KW-0496">Mitochondrion</keyword>
<accession>A0A1Q1MPR3</accession>
<dbReference type="AlphaFoldDB" id="A0A1Q1MPR3"/>
<sequence length="342" mass="39191">MINITQLLFLTTLISGTLISISSNSWFSAWMGLEINLLSFIPLMTNPKNILSTEATLKYFLVQALASIIFLFATTYLQIFSYSILLFNNFFIMLISSTLLLKMGAAPFHFWFPGTMEGLNWINCFTLMTWQKIAPLVLLSYILKMNLFISSIIILSIIIGSLGGLNQTSLRKLMAYSSINHLGWMISAMFYGENLWELYFSIYSFLSASLIFMFSTFQIYHLNQNFITMNLNPSLKLLLYLTLLSLGGLPPFLGFLPKWLVIQTLTSLDAFFLIFMMVTMTLITLFYYIRLSFSAFLLNYTQPKWINCNSFKMNTCHMTLTILLALISSLGLMLCTLLFNLF</sequence>
<feature type="signal peptide" evidence="19">
    <location>
        <begin position="1"/>
        <end position="16"/>
    </location>
</feature>
<evidence type="ECO:0000256" key="15">
    <source>
        <dbReference type="ARBA" id="ARBA00023128"/>
    </source>
</evidence>
<keyword evidence="7 18" id="KW-0679">Respiratory chain</keyword>
<keyword evidence="6" id="KW-0813">Transport</keyword>
<organism evidence="21">
    <name type="scientific">Capnogryllacris melanocrania</name>
    <dbReference type="NCBI Taxonomy" id="1945529"/>
    <lineage>
        <taxon>Eukaryota</taxon>
        <taxon>Metazoa</taxon>
        <taxon>Ecdysozoa</taxon>
        <taxon>Arthropoda</taxon>
        <taxon>Hexapoda</taxon>
        <taxon>Insecta</taxon>
        <taxon>Pterygota</taxon>
        <taxon>Neoptera</taxon>
        <taxon>Polyneoptera</taxon>
        <taxon>Orthoptera</taxon>
        <taxon>Ensifera</taxon>
        <taxon>Tettigoniidea</taxon>
        <taxon>Stenopelmatoidea</taxon>
        <taxon>Gryllacrididae</taxon>
        <taxon>Capnogryllacris</taxon>
    </lineage>
</organism>
<dbReference type="GO" id="GO:0006120">
    <property type="term" value="P:mitochondrial electron transport, NADH to ubiquinone"/>
    <property type="evidence" value="ECO:0007669"/>
    <property type="project" value="InterPro"/>
</dbReference>
<evidence type="ECO:0000313" key="21">
    <source>
        <dbReference type="EMBL" id="AQM40058.1"/>
    </source>
</evidence>
<reference evidence="21" key="1">
    <citation type="submission" date="2016-04" db="EMBL/GenBank/DDBJ databases">
        <title>Towards a higher-level phylogeny of ensiferan insects inferred from mitochondrial genome sequences.</title>
        <authorList>
            <person name="Zhou Z.J."/>
        </authorList>
    </citation>
    <scope>NUCLEOTIDE SEQUENCE</scope>
</reference>
<evidence type="ECO:0000256" key="11">
    <source>
        <dbReference type="ARBA" id="ARBA00022982"/>
    </source>
</evidence>
<evidence type="ECO:0000256" key="6">
    <source>
        <dbReference type="ARBA" id="ARBA00022448"/>
    </source>
</evidence>
<comment type="function">
    <text evidence="1">Core subunit of the mitochondrial membrane respiratory chain NADH dehydrogenase (Complex I) that is believed to belong to the minimal assembly required for catalysis. Complex I functions in the transfer of electrons from NADH to the respiratory chain. The immediate electron acceptor for the enzyme is believed to be ubiquinone.</text>
</comment>
<dbReference type="Pfam" id="PF00361">
    <property type="entry name" value="Proton_antipo_M"/>
    <property type="match status" value="1"/>
</dbReference>
<keyword evidence="12 18" id="KW-1133">Transmembrane helix</keyword>
<keyword evidence="11 18" id="KW-0249">Electron transport</keyword>
<feature type="transmembrane region" description="Helical" evidence="18">
    <location>
        <begin position="237"/>
        <end position="256"/>
    </location>
</feature>
<dbReference type="InterPro" id="IPR001750">
    <property type="entry name" value="ND/Mrp_TM"/>
</dbReference>
<evidence type="ECO:0000256" key="4">
    <source>
        <dbReference type="ARBA" id="ARBA00012944"/>
    </source>
</evidence>
<keyword evidence="16 18" id="KW-0472">Membrane</keyword>
<name>A0A1Q1MPR3_9ORTH</name>
<evidence type="ECO:0000256" key="16">
    <source>
        <dbReference type="ARBA" id="ARBA00023136"/>
    </source>
</evidence>
<evidence type="ECO:0000256" key="14">
    <source>
        <dbReference type="ARBA" id="ARBA00023075"/>
    </source>
</evidence>
<feature type="transmembrane region" description="Helical" evidence="18">
    <location>
        <begin position="198"/>
        <end position="217"/>
    </location>
</feature>
<keyword evidence="9 18" id="KW-0999">Mitochondrion inner membrane</keyword>
<keyword evidence="10 18" id="KW-1278">Translocase</keyword>
<evidence type="ECO:0000256" key="17">
    <source>
        <dbReference type="ARBA" id="ARBA00049551"/>
    </source>
</evidence>
<dbReference type="InterPro" id="IPR003917">
    <property type="entry name" value="NADH_UbQ_OxRdtase_chain2"/>
</dbReference>
<evidence type="ECO:0000256" key="13">
    <source>
        <dbReference type="ARBA" id="ARBA00023027"/>
    </source>
</evidence>
<feature type="transmembrane region" description="Helical" evidence="18">
    <location>
        <begin position="56"/>
        <end position="73"/>
    </location>
</feature>
<comment type="subcellular location">
    <subcellularLocation>
        <location evidence="2 18">Mitochondrion inner membrane</location>
        <topology evidence="2 18">Multi-pass membrane protein</topology>
    </subcellularLocation>
</comment>
<keyword evidence="19" id="KW-0732">Signal</keyword>
<evidence type="ECO:0000256" key="9">
    <source>
        <dbReference type="ARBA" id="ARBA00022792"/>
    </source>
</evidence>
<keyword evidence="13 18" id="KW-0520">NAD</keyword>
<gene>
    <name evidence="21" type="primary">ND2</name>
</gene>
<keyword evidence="8 18" id="KW-0812">Transmembrane</keyword>
<dbReference type="PANTHER" id="PTHR46552:SF1">
    <property type="entry name" value="NADH-UBIQUINONE OXIDOREDUCTASE CHAIN 2"/>
    <property type="match status" value="1"/>
</dbReference>
<comment type="similarity">
    <text evidence="3 18">Belongs to the complex I subunit 2 family.</text>
</comment>
<evidence type="ECO:0000256" key="3">
    <source>
        <dbReference type="ARBA" id="ARBA00007012"/>
    </source>
</evidence>
<evidence type="ECO:0000256" key="7">
    <source>
        <dbReference type="ARBA" id="ARBA00022660"/>
    </source>
</evidence>
<evidence type="ECO:0000256" key="19">
    <source>
        <dbReference type="SAM" id="SignalP"/>
    </source>
</evidence>
<feature type="domain" description="NADH:quinone oxidoreductase/Mrp antiporter transmembrane" evidence="20">
    <location>
        <begin position="23"/>
        <end position="284"/>
    </location>
</feature>
<dbReference type="PANTHER" id="PTHR46552">
    <property type="entry name" value="NADH-UBIQUINONE OXIDOREDUCTASE CHAIN 2"/>
    <property type="match status" value="1"/>
</dbReference>
<feature type="transmembrane region" description="Helical" evidence="18">
    <location>
        <begin position="320"/>
        <end position="339"/>
    </location>
</feature>
<feature type="transmembrane region" description="Helical" evidence="18">
    <location>
        <begin position="121"/>
        <end position="142"/>
    </location>
</feature>
<evidence type="ECO:0000256" key="5">
    <source>
        <dbReference type="ARBA" id="ARBA00021008"/>
    </source>
</evidence>
<dbReference type="EC" id="7.1.1.2" evidence="4 18"/>
<proteinExistence type="inferred from homology"/>
<evidence type="ECO:0000256" key="18">
    <source>
        <dbReference type="RuleBase" id="RU003403"/>
    </source>
</evidence>
<keyword evidence="14 18" id="KW-0830">Ubiquinone</keyword>
<feature type="chain" id="PRO_5010286336" description="NADH-ubiquinone oxidoreductase chain 2" evidence="19">
    <location>
        <begin position="17"/>
        <end position="342"/>
    </location>
</feature>
<evidence type="ECO:0000256" key="2">
    <source>
        <dbReference type="ARBA" id="ARBA00004448"/>
    </source>
</evidence>
<protein>
    <recommendedName>
        <fullName evidence="5 18">NADH-ubiquinone oxidoreductase chain 2</fullName>
        <ecNumber evidence="4 18">7.1.1.2</ecNumber>
    </recommendedName>
</protein>
<feature type="transmembrane region" description="Helical" evidence="18">
    <location>
        <begin position="268"/>
        <end position="289"/>
    </location>
</feature>
<dbReference type="GO" id="GO:0005743">
    <property type="term" value="C:mitochondrial inner membrane"/>
    <property type="evidence" value="ECO:0007669"/>
    <property type="project" value="UniProtKB-SubCell"/>
</dbReference>
<comment type="function">
    <text evidence="18">Core subunit of the mitochondrial membrane respiratory chain NADH dehydrogenase (Complex I) which catalyzes electron transfer from NADH through the respiratory chain, using ubiquinone as an electron acceptor. Essential for the catalytic activity and assembly of complex I.</text>
</comment>
<dbReference type="InterPro" id="IPR050175">
    <property type="entry name" value="Complex_I_Subunit_2"/>
</dbReference>
<dbReference type="EMBL" id="KX057731">
    <property type="protein sequence ID" value="AQM40058.1"/>
    <property type="molecule type" value="Genomic_DNA"/>
</dbReference>
<feature type="transmembrane region" description="Helical" evidence="18">
    <location>
        <begin position="79"/>
        <end position="101"/>
    </location>
</feature>
<evidence type="ECO:0000256" key="12">
    <source>
        <dbReference type="ARBA" id="ARBA00022989"/>
    </source>
</evidence>
<dbReference type="GO" id="GO:0008137">
    <property type="term" value="F:NADH dehydrogenase (ubiquinone) activity"/>
    <property type="evidence" value="ECO:0007669"/>
    <property type="project" value="UniProtKB-EC"/>
</dbReference>